<accession>E6V5Q4</accession>
<sequence length="545" mass="58226">MVFQPERVVFQPERVVFQPERVVFQPERVVGNSIPIKTLTMQHDKNVTATIGHFIDGKRVDGGTRVQPVFDPATGFSDKSVALADKLTVEQAIASAQAAFPAWRNTPPLKRARVMSKLKTLLEANADRIAALITAEHGKVLSDAHGELQRGIENVEYASYAPELLKGEHSKNVGPAIDSWSEFQAMGVTAGITPFNFPVMVPLWMWPMAVACGNTFVLKPSERTPSSTLLVAELALEAGLPPGVLNVVNGDKEAVDTLLTDPRVKAVSFVGSTAIAEYIYTTGCAHGKRVQALGGAKNFAVVMPDADIGNAVSALMGAAYGSCGERCMAIPLVVAIGDDTGDAVVAGLSAEIAKMKVGPGNDNGNDMGPLVTKPHFEKVKAFVDAGVEAGAKLVVDGRGVKVEGHDGGYYLGPCLFDGVKPGMTIYQEEIFGPVLGVVRVKTLAEAMAMIDAHEYGNGTCLFTRDGEAARWFSDNIQVGMVGINVPLPVPVAYHSFGGWKRSLFGDLHAYGPDAVRFYTKRKTITQRWPSAGVREGAVFAFPSSR</sequence>
<feature type="domain" description="Aldehyde dehydrogenase" evidence="4">
    <location>
        <begin position="65"/>
        <end position="524"/>
    </location>
</feature>
<protein>
    <recommendedName>
        <fullName evidence="1">methylmalonate-semialdehyde dehydrogenase (CoA acylating)</fullName>
        <ecNumber evidence="1">1.2.1.27</ecNumber>
    </recommendedName>
</protein>
<dbReference type="STRING" id="595537.Varpa_1741"/>
<evidence type="ECO:0000256" key="3">
    <source>
        <dbReference type="ARBA" id="ARBA00023027"/>
    </source>
</evidence>
<dbReference type="NCBIfam" id="TIGR01722">
    <property type="entry name" value="MMSDH"/>
    <property type="match status" value="1"/>
</dbReference>
<organism evidence="5 6">
    <name type="scientific">Variovorax paradoxus (strain EPS)</name>
    <dbReference type="NCBI Taxonomy" id="595537"/>
    <lineage>
        <taxon>Bacteria</taxon>
        <taxon>Pseudomonadati</taxon>
        <taxon>Pseudomonadota</taxon>
        <taxon>Betaproteobacteria</taxon>
        <taxon>Burkholderiales</taxon>
        <taxon>Comamonadaceae</taxon>
        <taxon>Variovorax</taxon>
    </lineage>
</organism>
<dbReference type="SUPFAM" id="SSF53720">
    <property type="entry name" value="ALDH-like"/>
    <property type="match status" value="1"/>
</dbReference>
<dbReference type="InterPro" id="IPR016162">
    <property type="entry name" value="Ald_DH_N"/>
</dbReference>
<dbReference type="Gene3D" id="3.40.309.10">
    <property type="entry name" value="Aldehyde Dehydrogenase, Chain A, domain 2"/>
    <property type="match status" value="1"/>
</dbReference>
<dbReference type="AlphaFoldDB" id="E6V5Q4"/>
<reference evidence="5 6" key="2">
    <citation type="journal article" date="2013" name="Genome Announc.">
        <title>Genome of the Root-Associated Plant Growth-Promoting Bacterium Variovorax paradoxus Strain EPS.</title>
        <authorList>
            <person name="Han J.I."/>
            <person name="Spain J.C."/>
            <person name="Leadbetter J.R."/>
            <person name="Ovchinnikova G."/>
            <person name="Goodwin L.A."/>
            <person name="Han C.S."/>
            <person name="Woyke T."/>
            <person name="Davenport K.W."/>
            <person name="Orwin P.M."/>
        </authorList>
    </citation>
    <scope>NUCLEOTIDE SEQUENCE [LARGE SCALE GENOMIC DNA]</scope>
    <source>
        <strain evidence="5 6">EPS</strain>
    </source>
</reference>
<dbReference type="Gene3D" id="3.40.605.10">
    <property type="entry name" value="Aldehyde Dehydrogenase, Chain A, domain 1"/>
    <property type="match status" value="1"/>
</dbReference>
<dbReference type="CDD" id="cd07085">
    <property type="entry name" value="ALDH_F6_MMSDH"/>
    <property type="match status" value="1"/>
</dbReference>
<evidence type="ECO:0000256" key="2">
    <source>
        <dbReference type="ARBA" id="ARBA00023002"/>
    </source>
</evidence>
<evidence type="ECO:0000313" key="6">
    <source>
        <dbReference type="Proteomes" id="UP000008917"/>
    </source>
</evidence>
<gene>
    <name evidence="5" type="ordered locus">Varpa_1741</name>
</gene>
<name>E6V5Q4_VARPE</name>
<dbReference type="EC" id="1.2.1.27" evidence="1"/>
<evidence type="ECO:0000259" key="4">
    <source>
        <dbReference type="Pfam" id="PF00171"/>
    </source>
</evidence>
<keyword evidence="2" id="KW-0560">Oxidoreductase</keyword>
<dbReference type="InterPro" id="IPR016163">
    <property type="entry name" value="Ald_DH_C"/>
</dbReference>
<dbReference type="KEGG" id="vpe:Varpa_1741"/>
<dbReference type="eggNOG" id="COG1012">
    <property type="taxonomic scope" value="Bacteria"/>
</dbReference>
<dbReference type="InterPro" id="IPR015590">
    <property type="entry name" value="Aldehyde_DH_dom"/>
</dbReference>
<dbReference type="GO" id="GO:0004491">
    <property type="term" value="F:methylmalonate-semialdehyde dehydrogenase (acylating, NAD) activity"/>
    <property type="evidence" value="ECO:0007669"/>
    <property type="project" value="UniProtKB-EC"/>
</dbReference>
<dbReference type="InterPro" id="IPR016161">
    <property type="entry name" value="Ald_DH/histidinol_DH"/>
</dbReference>
<dbReference type="GO" id="GO:0006210">
    <property type="term" value="P:thymine catabolic process"/>
    <property type="evidence" value="ECO:0007669"/>
    <property type="project" value="TreeGrafter"/>
</dbReference>
<dbReference type="GO" id="GO:0006574">
    <property type="term" value="P:L-valine catabolic process"/>
    <property type="evidence" value="ECO:0007669"/>
    <property type="project" value="TreeGrafter"/>
</dbReference>
<dbReference type="FunFam" id="3.40.309.10:FF:000002">
    <property type="entry name" value="Methylmalonate-semialdehyde dehydrogenase (Acylating)"/>
    <property type="match status" value="1"/>
</dbReference>
<dbReference type="FunFam" id="3.40.605.10:FF:000003">
    <property type="entry name" value="Methylmalonate-semialdehyde dehydrogenase [acylating]"/>
    <property type="match status" value="1"/>
</dbReference>
<proteinExistence type="predicted"/>
<dbReference type="EMBL" id="CP002417">
    <property type="protein sequence ID" value="ADU35951.1"/>
    <property type="molecule type" value="Genomic_DNA"/>
</dbReference>
<dbReference type="HOGENOM" id="CLU_005391_1_10_4"/>
<keyword evidence="3" id="KW-0520">NAD</keyword>
<dbReference type="Proteomes" id="UP000008917">
    <property type="component" value="Chromosome"/>
</dbReference>
<dbReference type="PANTHER" id="PTHR43866:SF4">
    <property type="entry name" value="MALONATE-SEMIALDEHYDE DEHYDROGENASE"/>
    <property type="match status" value="1"/>
</dbReference>
<reference evidence="6" key="1">
    <citation type="submission" date="2010-12" db="EMBL/GenBank/DDBJ databases">
        <title>Complete sequence of Variovorax paradoxus EPS.</title>
        <authorList>
            <consortium name="US DOE Joint Genome Institute"/>
            <person name="Lucas S."/>
            <person name="Copeland A."/>
            <person name="Lapidus A."/>
            <person name="Cheng J.-F."/>
            <person name="Goodwin L."/>
            <person name="Pitluck S."/>
            <person name="Teshima H."/>
            <person name="Detter J.C."/>
            <person name="Han C."/>
            <person name="Tapia R."/>
            <person name="Land M."/>
            <person name="Hauser L."/>
            <person name="Kyrpides N."/>
            <person name="Ivanova N."/>
            <person name="Ovchinnikova G."/>
            <person name="Orwin P."/>
            <person name="Han J.-I.G."/>
            <person name="Woyke T."/>
        </authorList>
    </citation>
    <scope>NUCLEOTIDE SEQUENCE [LARGE SCALE GENOMIC DNA]</scope>
    <source>
        <strain evidence="6">EPS</strain>
    </source>
</reference>
<dbReference type="Pfam" id="PF00171">
    <property type="entry name" value="Aldedh"/>
    <property type="match status" value="1"/>
</dbReference>
<dbReference type="PANTHER" id="PTHR43866">
    <property type="entry name" value="MALONATE-SEMIALDEHYDE DEHYDROGENASE"/>
    <property type="match status" value="1"/>
</dbReference>
<dbReference type="InterPro" id="IPR010061">
    <property type="entry name" value="MeMal-semiAld_DH"/>
</dbReference>
<evidence type="ECO:0000313" key="5">
    <source>
        <dbReference type="EMBL" id="ADU35951.1"/>
    </source>
</evidence>
<evidence type="ECO:0000256" key="1">
    <source>
        <dbReference type="ARBA" id="ARBA00013048"/>
    </source>
</evidence>